<dbReference type="PRINTS" id="PR00173">
    <property type="entry name" value="EDTRNSPORT"/>
</dbReference>
<dbReference type="Gene3D" id="1.10.3860.10">
    <property type="entry name" value="Sodium:dicarboxylate symporter"/>
    <property type="match status" value="1"/>
</dbReference>
<comment type="similarity">
    <text evidence="7">Belongs to the dicarboxylate/amino acid:cation symporter (DAACS) (TC 2.A.23) family.</text>
</comment>
<proteinExistence type="inferred from homology"/>
<feature type="transmembrane region" description="Helical" evidence="7">
    <location>
        <begin position="169"/>
        <end position="190"/>
    </location>
</feature>
<evidence type="ECO:0000256" key="1">
    <source>
        <dbReference type="ARBA" id="ARBA00004651"/>
    </source>
</evidence>
<keyword evidence="5 7" id="KW-1133">Transmembrane helix</keyword>
<comment type="subcellular location">
    <subcellularLocation>
        <location evidence="1">Cell membrane</location>
        <topology evidence="1">Multi-pass membrane protein</topology>
    </subcellularLocation>
    <subcellularLocation>
        <location evidence="7">Membrane</location>
        <topology evidence="7">Multi-pass membrane protein</topology>
    </subcellularLocation>
</comment>
<dbReference type="PANTHER" id="PTHR42865:SF7">
    <property type="entry name" value="PROTON_GLUTAMATE-ASPARTATE SYMPORTER"/>
    <property type="match status" value="1"/>
</dbReference>
<feature type="region of interest" description="Disordered" evidence="8">
    <location>
        <begin position="1"/>
        <end position="20"/>
    </location>
</feature>
<dbReference type="InterPro" id="IPR036458">
    <property type="entry name" value="Na:dicarbo_symporter_sf"/>
</dbReference>
<feature type="transmembrane region" description="Helical" evidence="7">
    <location>
        <begin position="100"/>
        <end position="117"/>
    </location>
</feature>
<dbReference type="AlphaFoldDB" id="A0A3F2RGL6"/>
<keyword evidence="3" id="KW-1003">Cell membrane</keyword>
<evidence type="ECO:0000256" key="2">
    <source>
        <dbReference type="ARBA" id="ARBA00022448"/>
    </source>
</evidence>
<accession>A0A3F2RGL6</accession>
<evidence type="ECO:0000256" key="5">
    <source>
        <dbReference type="ARBA" id="ARBA00022989"/>
    </source>
</evidence>
<organism evidence="10 11">
    <name type="scientific">Phytophthora kernoviae</name>
    <dbReference type="NCBI Taxonomy" id="325452"/>
    <lineage>
        <taxon>Eukaryota</taxon>
        <taxon>Sar</taxon>
        <taxon>Stramenopiles</taxon>
        <taxon>Oomycota</taxon>
        <taxon>Peronosporomycetes</taxon>
        <taxon>Peronosporales</taxon>
        <taxon>Peronosporaceae</taxon>
        <taxon>Phytophthora</taxon>
    </lineage>
</organism>
<dbReference type="PANTHER" id="PTHR42865">
    <property type="entry name" value="PROTON/GLUTAMATE-ASPARTATE SYMPORTER"/>
    <property type="match status" value="1"/>
</dbReference>
<dbReference type="SUPFAM" id="SSF118215">
    <property type="entry name" value="Proton glutamate symport protein"/>
    <property type="match status" value="1"/>
</dbReference>
<evidence type="ECO:0000256" key="8">
    <source>
        <dbReference type="SAM" id="MobiDB-lite"/>
    </source>
</evidence>
<keyword evidence="2 7" id="KW-0813">Transport</keyword>
<dbReference type="Proteomes" id="UP000284657">
    <property type="component" value="Unassembled WGS sequence"/>
</dbReference>
<evidence type="ECO:0000256" key="7">
    <source>
        <dbReference type="RuleBase" id="RU361216"/>
    </source>
</evidence>
<gene>
    <name evidence="9" type="ORF">BBJ29_006226</name>
    <name evidence="10" type="ORF">BBP00_00008008</name>
</gene>
<evidence type="ECO:0000256" key="6">
    <source>
        <dbReference type="ARBA" id="ARBA00023136"/>
    </source>
</evidence>
<name>A0A3F2RGL6_9STRA</name>
<dbReference type="GO" id="GO:0015293">
    <property type="term" value="F:symporter activity"/>
    <property type="evidence" value="ECO:0007669"/>
    <property type="project" value="UniProtKB-UniRule"/>
</dbReference>
<dbReference type="EMBL" id="MBDO02000367">
    <property type="protein sequence ID" value="RLN56446.1"/>
    <property type="molecule type" value="Genomic_DNA"/>
</dbReference>
<dbReference type="Pfam" id="PF00375">
    <property type="entry name" value="SDF"/>
    <property type="match status" value="1"/>
</dbReference>
<dbReference type="GO" id="GO:0005886">
    <property type="term" value="C:plasma membrane"/>
    <property type="evidence" value="ECO:0007669"/>
    <property type="project" value="UniProtKB-SubCell"/>
</dbReference>
<evidence type="ECO:0000256" key="3">
    <source>
        <dbReference type="ARBA" id="ARBA00022475"/>
    </source>
</evidence>
<dbReference type="EMBL" id="MBAD02002578">
    <property type="protein sequence ID" value="RLN46405.1"/>
    <property type="molecule type" value="Genomic_DNA"/>
</dbReference>
<dbReference type="Proteomes" id="UP000277300">
    <property type="component" value="Unassembled WGS sequence"/>
</dbReference>
<evidence type="ECO:0000256" key="4">
    <source>
        <dbReference type="ARBA" id="ARBA00022692"/>
    </source>
</evidence>
<feature type="transmembrane region" description="Helical" evidence="7">
    <location>
        <begin position="293"/>
        <end position="313"/>
    </location>
</feature>
<sequence length="573" mass="61172">MKDDGTASEQPPALSPMSGFSSDASSFLYGGANENGASGGTMRARGNSALPSQDEVSESPDAAFRDFRTPAHEMPPFGGLGVGVNAATPQLQTRASKRNMMFILLAIMVGGIVGMLLKHYEINTTAAKWIMTPGNLFVRAVQCVVVPMVFVNLVVATADIMYKGLGKSLSIRVVIILLLSIFAAIVQGILTGVVTHSLFREYSDQETTSSTDVIFGIQCGNGKFLEANDDGAVTCSATSISGNSQFALDDVNDALVRNEALTGTNSSLSDNVIAVIDTFVPSNLMASFIDNTLLSIVAFALPLGVTLASSFHGPVHLNPLLEFFREVNETLVHMAHWILGFTPFAVLSLLAGSLATSLEDSVAEHPVILVLQLVATVGVSVLVHMLVVLPVFFVLFTRRNPFRFMRQMLPAYVYSLGCSSSMATMPMSLECIETSREVPSSVMHFVLSVGTALHMPGVAIYLAVLLHFMADVAGVTGEESTTTMLVTFLGVFLCTLSAPPIPAGAFAVLAMAWNIVFPAYAIPDSVYALTLAADVFLDRFVTLCNVNAQAMLCRVLADQVNETHHQHATATQR</sequence>
<evidence type="ECO:0000313" key="9">
    <source>
        <dbReference type="EMBL" id="RLN46405.1"/>
    </source>
</evidence>
<feature type="transmembrane region" description="Helical" evidence="7">
    <location>
        <begin position="137"/>
        <end position="157"/>
    </location>
</feature>
<feature type="region of interest" description="Disordered" evidence="8">
    <location>
        <begin position="31"/>
        <end position="60"/>
    </location>
</feature>
<reference evidence="11 12" key="1">
    <citation type="submission" date="2018-07" db="EMBL/GenBank/DDBJ databases">
        <title>Genome sequencing of oomycete isolates from Chile give support for New Zealand origin for Phytophthora kernoviae and make available the first Nothophytophthora sp. genome.</title>
        <authorList>
            <person name="Studholme D.J."/>
            <person name="Sanfuentes E."/>
            <person name="Panda P."/>
            <person name="Hill R."/>
            <person name="Sambles C."/>
            <person name="Grant M."/>
            <person name="Williams N.M."/>
            <person name="Mcdougal R.L."/>
        </authorList>
    </citation>
    <scope>NUCLEOTIDE SEQUENCE [LARGE SCALE GENOMIC DNA]</scope>
    <source>
        <strain evidence="10">Chile6</strain>
        <strain evidence="9">Chile7</strain>
    </source>
</reference>
<feature type="transmembrane region" description="Helical" evidence="7">
    <location>
        <begin position="445"/>
        <end position="468"/>
    </location>
</feature>
<feature type="transmembrane region" description="Helical" evidence="7">
    <location>
        <begin position="408"/>
        <end position="425"/>
    </location>
</feature>
<dbReference type="InterPro" id="IPR001991">
    <property type="entry name" value="Na-dicarboxylate_symporter"/>
</dbReference>
<comment type="caution">
    <text evidence="10">The sequence shown here is derived from an EMBL/GenBank/DDBJ whole genome shotgun (WGS) entry which is preliminary data.</text>
</comment>
<feature type="transmembrane region" description="Helical" evidence="7">
    <location>
        <begin position="367"/>
        <end position="396"/>
    </location>
</feature>
<evidence type="ECO:0000313" key="10">
    <source>
        <dbReference type="EMBL" id="RLN56446.1"/>
    </source>
</evidence>
<evidence type="ECO:0000313" key="12">
    <source>
        <dbReference type="Proteomes" id="UP000284657"/>
    </source>
</evidence>
<keyword evidence="4 7" id="KW-0812">Transmembrane</keyword>
<keyword evidence="7" id="KW-0769">Symport</keyword>
<keyword evidence="6 7" id="KW-0472">Membrane</keyword>
<protein>
    <recommendedName>
        <fullName evidence="7">Amino acid transporter</fullName>
    </recommendedName>
</protein>
<evidence type="ECO:0000313" key="11">
    <source>
        <dbReference type="Proteomes" id="UP000277300"/>
    </source>
</evidence>
<feature type="transmembrane region" description="Helical" evidence="7">
    <location>
        <begin position="334"/>
        <end position="355"/>
    </location>
</feature>
<dbReference type="OrthoDB" id="5877963at2759"/>